<accession>A0A7W5G9C0</accession>
<protein>
    <submittedName>
        <fullName evidence="2">Uncharacterized membrane protein YsdA (DUF1294 family)</fullName>
    </submittedName>
</protein>
<evidence type="ECO:0000313" key="2">
    <source>
        <dbReference type="EMBL" id="MBB3151989.1"/>
    </source>
</evidence>
<organism evidence="2 3">
    <name type="scientific">Paenibacillus endophyticus</name>
    <dbReference type="NCBI Taxonomy" id="1294268"/>
    <lineage>
        <taxon>Bacteria</taxon>
        <taxon>Bacillati</taxon>
        <taxon>Bacillota</taxon>
        <taxon>Bacilli</taxon>
        <taxon>Bacillales</taxon>
        <taxon>Paenibacillaceae</taxon>
        <taxon>Paenibacillus</taxon>
    </lineage>
</organism>
<keyword evidence="1" id="KW-0812">Transmembrane</keyword>
<feature type="transmembrane region" description="Helical" evidence="1">
    <location>
        <begin position="42"/>
        <end position="61"/>
    </location>
</feature>
<name>A0A7W5G9C0_9BACL</name>
<sequence length="98" mass="10956">MAAIYYVLAAYLLVINVYTFSLMGMDKKSARKQRRRVPEQKLFLLSAAGGAIGTWLAMKAWRHKTKHRSFTVGIPFLFGLNILLVLGAVWLIGTALNS</sequence>
<feature type="transmembrane region" description="Helical" evidence="1">
    <location>
        <begin position="73"/>
        <end position="96"/>
    </location>
</feature>
<comment type="caution">
    <text evidence="2">The sequence shown here is derived from an EMBL/GenBank/DDBJ whole genome shotgun (WGS) entry which is preliminary data.</text>
</comment>
<reference evidence="2 3" key="1">
    <citation type="submission" date="2020-08" db="EMBL/GenBank/DDBJ databases">
        <title>Genomic Encyclopedia of Type Strains, Phase III (KMG-III): the genomes of soil and plant-associated and newly described type strains.</title>
        <authorList>
            <person name="Whitman W."/>
        </authorList>
    </citation>
    <scope>NUCLEOTIDE SEQUENCE [LARGE SCALE GENOMIC DNA]</scope>
    <source>
        <strain evidence="2 3">CECT 8234</strain>
    </source>
</reference>
<evidence type="ECO:0000313" key="3">
    <source>
        <dbReference type="Proteomes" id="UP000518605"/>
    </source>
</evidence>
<proteinExistence type="predicted"/>
<dbReference type="GO" id="GO:0003676">
    <property type="term" value="F:nucleic acid binding"/>
    <property type="evidence" value="ECO:0007669"/>
    <property type="project" value="InterPro"/>
</dbReference>
<dbReference type="InterPro" id="IPR010718">
    <property type="entry name" value="DUF1294"/>
</dbReference>
<keyword evidence="3" id="KW-1185">Reference proteome</keyword>
<dbReference type="InterPro" id="IPR012156">
    <property type="entry name" value="Cold_shock_CspA"/>
</dbReference>
<dbReference type="EMBL" id="JACHXW010000005">
    <property type="protein sequence ID" value="MBB3151989.1"/>
    <property type="molecule type" value="Genomic_DNA"/>
</dbReference>
<feature type="transmembrane region" description="Helical" evidence="1">
    <location>
        <begin position="6"/>
        <end position="22"/>
    </location>
</feature>
<keyword evidence="1" id="KW-1133">Transmembrane helix</keyword>
<dbReference type="AlphaFoldDB" id="A0A7W5G9C0"/>
<dbReference type="Proteomes" id="UP000518605">
    <property type="component" value="Unassembled WGS sequence"/>
</dbReference>
<evidence type="ECO:0000256" key="1">
    <source>
        <dbReference type="SAM" id="Phobius"/>
    </source>
</evidence>
<dbReference type="Pfam" id="PF06961">
    <property type="entry name" value="DUF1294"/>
    <property type="match status" value="1"/>
</dbReference>
<keyword evidence="1" id="KW-0472">Membrane</keyword>
<gene>
    <name evidence="2" type="ORF">FHS16_002035</name>
</gene>
<dbReference type="PIRSF" id="PIRSF002599">
    <property type="entry name" value="Cold_shock_A"/>
    <property type="match status" value="1"/>
</dbReference>
<dbReference type="RefSeq" id="WP_183561520.1">
    <property type="nucleotide sequence ID" value="NZ_CBCSLB010000003.1"/>
</dbReference>